<feature type="region of interest" description="Disordered" evidence="1">
    <location>
        <begin position="1600"/>
        <end position="1693"/>
    </location>
</feature>
<protein>
    <submittedName>
        <fullName evidence="2">Uncharacterized protein</fullName>
    </submittedName>
</protein>
<feature type="region of interest" description="Disordered" evidence="1">
    <location>
        <begin position="698"/>
        <end position="735"/>
    </location>
</feature>
<feature type="compositionally biased region" description="Polar residues" evidence="1">
    <location>
        <begin position="221"/>
        <end position="236"/>
    </location>
</feature>
<feature type="region of interest" description="Disordered" evidence="1">
    <location>
        <begin position="215"/>
        <end position="239"/>
    </location>
</feature>
<proteinExistence type="predicted"/>
<keyword evidence="3" id="KW-1185">Reference proteome</keyword>
<feature type="compositionally biased region" description="Basic residues" evidence="1">
    <location>
        <begin position="1644"/>
        <end position="1665"/>
    </location>
</feature>
<evidence type="ECO:0000313" key="2">
    <source>
        <dbReference type="EMBL" id="KYN42237.1"/>
    </source>
</evidence>
<evidence type="ECO:0000256" key="1">
    <source>
        <dbReference type="SAM" id="MobiDB-lite"/>
    </source>
</evidence>
<feature type="compositionally biased region" description="Basic and acidic residues" evidence="1">
    <location>
        <begin position="2220"/>
        <end position="2240"/>
    </location>
</feature>
<organism evidence="2 3">
    <name type="scientific">Trachymyrmex septentrionalis</name>
    <dbReference type="NCBI Taxonomy" id="34720"/>
    <lineage>
        <taxon>Eukaryota</taxon>
        <taxon>Metazoa</taxon>
        <taxon>Ecdysozoa</taxon>
        <taxon>Arthropoda</taxon>
        <taxon>Hexapoda</taxon>
        <taxon>Insecta</taxon>
        <taxon>Pterygota</taxon>
        <taxon>Neoptera</taxon>
        <taxon>Endopterygota</taxon>
        <taxon>Hymenoptera</taxon>
        <taxon>Apocrita</taxon>
        <taxon>Aculeata</taxon>
        <taxon>Formicoidea</taxon>
        <taxon>Formicidae</taxon>
        <taxon>Myrmicinae</taxon>
        <taxon>Trachymyrmex</taxon>
    </lineage>
</organism>
<dbReference type="STRING" id="34720.A0A195FPJ9"/>
<feature type="region of interest" description="Disordered" evidence="1">
    <location>
        <begin position="2220"/>
        <end position="2245"/>
    </location>
</feature>
<dbReference type="EMBL" id="KQ981382">
    <property type="protein sequence ID" value="KYN42237.1"/>
    <property type="molecule type" value="Genomic_DNA"/>
</dbReference>
<gene>
    <name evidence="2" type="ORF">ALC56_03375</name>
</gene>
<accession>A0A195FPJ9</accession>
<dbReference type="Proteomes" id="UP000078541">
    <property type="component" value="Unassembled WGS sequence"/>
</dbReference>
<reference evidence="2 3" key="1">
    <citation type="submission" date="2016-03" db="EMBL/GenBank/DDBJ databases">
        <title>Trachymyrmex septentrionalis WGS genome.</title>
        <authorList>
            <person name="Nygaard S."/>
            <person name="Hu H."/>
            <person name="Boomsma J."/>
            <person name="Zhang G."/>
        </authorList>
    </citation>
    <scope>NUCLEOTIDE SEQUENCE [LARGE SCALE GENOMIC DNA]</scope>
    <source>
        <strain evidence="2">Tsep2-gDNA-1</strain>
        <tissue evidence="2">Whole body</tissue>
    </source>
</reference>
<feature type="compositionally biased region" description="Polar residues" evidence="1">
    <location>
        <begin position="1602"/>
        <end position="1614"/>
    </location>
</feature>
<name>A0A195FPJ9_9HYME</name>
<feature type="compositionally biased region" description="Basic residues" evidence="1">
    <location>
        <begin position="2071"/>
        <end position="2107"/>
    </location>
</feature>
<feature type="compositionally biased region" description="Basic and acidic residues" evidence="1">
    <location>
        <begin position="720"/>
        <end position="735"/>
    </location>
</feature>
<sequence length="2779" mass="322036">MKYPSGIGEQSHSLTIEKGSEGVVEEWATQEQNGSERRIEIDGNRNYSMNKSVMISDEKKNSAALNRFLEDVLNAQNDLQWIDHVTRHINHRTRLNDPLAHTNQHSTVSINTRNILERDDIGYGSRLRGKRGFDRNYETMWMLQKKYGRKSTRDVPQRVYLDNDMTFNADNALYQSHGTRQIEIHSTLERRLDRAVYEEGTMVDQPLKDWTGKKNFHSSRDWSNSNENPKVTNGKSTWLRDYESPENLVNSDSNKNKQLHTDLRDQFEVSLHDPIHDLTASRRSVVAIRNGKTRNVSLSLESLKRTVLELRDSLMLGYKRKNIIPKRESNWWDEPRSTAEMYNFREDLDNYLDEETMRRLKRAKNVDNKDENDSKLFPGVEFGETYFEKRNSKESHDRSKRSRRSFVVDSNYINHQKDIPENNPYRKIEIINNVLENITTIRNTAEVVTELYSSLSNDGKNSMNASNKMNITDSQNSLDKGFFSNNYFNNLTITPSKANKTNIFKLKYSPNTELYLNDHFFVNKSLFVINTDLQTHLPKHITKKEVPNTSLKKIGQRSTIKRILKTIDHTAENPTNSPDFEKSAFTNLIDFSINDSAYDSGKSLKYRSDGEKLGFAAQKISQLSIDDEQSKGVEKEFPQGNMSHGFGIGTNESWSCVVTTTVTAKEREIEADGTQNREPIPGVIKIFEPRGRLYQKQEAETTTRLSRQMGKDGTSVPKMKTNEDEVDESRNTNAREDSLTSLIDSVTNTTMKPETAYINIFETGESIILKDLTSVTVDNDLRKQQQMVPPLSVENSNANKSNGNLDTDKIDIRVLGSNGNETMNVKEGTRTIMEAHEYHKSDNNLQRKLLWVSTISVDGETGDSSIKSMGSVFSIATESHIDNVSENRQQNKITDSANFGKILIRTKREDEAEKSRMQDALNSQIAEINRNARYKQSVYPYKNIDTNNEAENTAVEKEAPINYDESNEEYQNQNVEELKGLYNDRQDVLEDNDKAMERNKEEQSSFRQQIDPVRTDMLIKQKLDKKRHKDSRNYRRKRHSMLDMVEYYDYDDNEEQKRDATINEQEAVNKDNKFSINAKIKRAGKSSYKSGDLGKKKNEHAEAVMKEELRKAKAKYKEPKEEIIVDLGKNKTTKKDQSDKKTLSSLGSSFENVFNEERQLLPKDNLEKIRQSKDFANNVYHEESAAAKSKWLDQPFEDRSASSKKNSELLLEDNKKETSNEPLKYISIADVNTNVDKNILLDIQPINIMDQSKELETSKEFYEDFGNDRSEDYYYQENDSNNVEFLYEELKNLYDWPDSELKSRPRLRGDQRLRYESDGILDTNPSQLQPLNDRFLSSSQNNKTQKRFQSIDASLMNSNSTLASNYFALKVIDDMFKGNIEQSSTEKNLPSSFSVRTTAKSKVSIVSEDKNVPLSEGRPVIDTDSETSHENTKYIESKTHESLKRNLNLEKQSAISSQDLYESFVESPYWYDDSNVKVRLGRELKATNDTIISDLLNAENATSLQTFHDNSSKSQNWHNNTITNSFNIFNNNNNHNVPERKIKNVQESILMNTVNMDGDDLEGAEQKYVNNQTRIRRAAISYRTFYDNLNQNQHDYDEMSRNLGNQFHSPNIVKNQFDEPYDGYQIGNSDTQNRDQYSKIPRANTRKKKSGKGNKKNKHFSKKHAEKNSSHSSSNRNRKHHIQQSDMSNWGDLKQKNKAEVSPLIKRTKVQKSKTAEQGLLRARMNEALGEKVFYGNQSTVKPEVDDVRRKEITLLLAADNIDDESQMDVALHGELAGKIVEQIFEQAKWSPNVKIIIIMIIMILQVQKNDRLKSVLGPGLQRDRKTEDVIRGNIYQQGLDKDGTNHTETMKKVMGLLDTLILNEVQKKTCVTLSPDMREFLGWMLEMDQEKELLQEEEAPPLPLVREKIIPEQDTGRKFLFDSTVEQKGEGNINDLQTRVKILETLVKEYNALPAEEKTKVQAAHDYLIQQLNLLLQHIEARETAETRGKPTSMFGAARGRTGNVLQYKSAVPNTINANHSMTKDAFSLPIDSHNLIRFNNSFETIDKQLHDSHVAFGRRETRSIDNIPSKRRRRRKTKRQRFRNQKKKKNHRQSRQKHNEHHRRLDHVGSSLGYKKSRQKRANPEEKNDQVSLYYLSYEKPKIYDSFDLLDAKLKRKRKKRKLIGKKNATIKTDRILDLLPIKGKNRMEDEVILLNKREGKKENEEQLEEVAFGKDMRNSTKKERERFEKLTEGDKHKPPSINETSFRMKREDIIRKTLTGESTDRSNKSHAAFKIRDGESWNNSEINNVNGVKNKNKLELVERRINVFANNKTDAAIDSAATEVSAEEKLATNGGANNQIKGKLRAINRETKIDKANGSTSFVNLTRNAKPRVSEERQKVSVTEKEADDNAVKLNRATNYRREEIDPEIELKNLRQGREKKIYDVANWKTGNYFYDDDNLSRNKLREKYMAKLDELGDLDTDPENNFVLLRLRNNKWLNDVEWKLLPIIKQSPYDDYALPRIRLIEKETPVSSDIKDVQPQSNSYLIGPKFWQRKHRKRNSVFDISPIFKITDSDHFPRKIRRKAKRASEIARFKDLQVDPKIILKIQRLSRPWNNKRSNGVAEFRMPFVLKNPNREFREIFRSRNHPEPIDDRVIYDAVGLQLPVWPYQYYDDFTDSSTFHFVPDIHGRSNEVYQYPAETYFEYGPFKKHRAHDANWRFARRNTFRSEGEDTNNFPTNNLTNKSLKSRFSQRKFRVESATAALANGEDYFVSGETKYTGKNARKIEDKTKTELTE</sequence>
<evidence type="ECO:0000313" key="3">
    <source>
        <dbReference type="Proteomes" id="UP000078541"/>
    </source>
</evidence>
<feature type="region of interest" description="Disordered" evidence="1">
    <location>
        <begin position="2062"/>
        <end position="2130"/>
    </location>
</feature>